<dbReference type="Proteomes" id="UP000515152">
    <property type="component" value="Unplaced"/>
</dbReference>
<dbReference type="InterPro" id="IPR026782">
    <property type="entry name" value="FAM131"/>
</dbReference>
<reference evidence="4" key="1">
    <citation type="submission" date="2025-08" db="UniProtKB">
        <authorList>
            <consortium name="RefSeq"/>
        </authorList>
    </citation>
    <scope>IDENTIFICATION</scope>
</reference>
<dbReference type="RefSeq" id="XP_042563289.1">
    <property type="nucleotide sequence ID" value="XM_042707355.1"/>
</dbReference>
<gene>
    <name evidence="4" type="primary">LOC122132787</name>
</gene>
<evidence type="ECO:0000256" key="2">
    <source>
        <dbReference type="SAM" id="MobiDB-lite"/>
    </source>
</evidence>
<feature type="region of interest" description="Disordered" evidence="2">
    <location>
        <begin position="131"/>
        <end position="157"/>
    </location>
</feature>
<protein>
    <submittedName>
        <fullName evidence="4">Protein FAM131A-like</fullName>
    </submittedName>
</protein>
<evidence type="ECO:0000313" key="4">
    <source>
        <dbReference type="RefSeq" id="XP_042563289.1"/>
    </source>
</evidence>
<accession>A0A8M1KNJ6</accession>
<comment type="similarity">
    <text evidence="1">Belongs to the FAM131 family.</text>
</comment>
<evidence type="ECO:0000313" key="3">
    <source>
        <dbReference type="Proteomes" id="UP000515152"/>
    </source>
</evidence>
<dbReference type="AlphaFoldDB" id="A0A8M1KNJ6"/>
<name>A0A8M1KNJ6_CLUHA</name>
<dbReference type="GeneID" id="122132787"/>
<feature type="compositionally biased region" description="Acidic residues" evidence="2">
    <location>
        <begin position="143"/>
        <end position="157"/>
    </location>
</feature>
<organism evidence="3 4">
    <name type="scientific">Clupea harengus</name>
    <name type="common">Atlantic herring</name>
    <dbReference type="NCBI Taxonomy" id="7950"/>
    <lineage>
        <taxon>Eukaryota</taxon>
        <taxon>Metazoa</taxon>
        <taxon>Chordata</taxon>
        <taxon>Craniata</taxon>
        <taxon>Vertebrata</taxon>
        <taxon>Euteleostomi</taxon>
        <taxon>Actinopterygii</taxon>
        <taxon>Neopterygii</taxon>
        <taxon>Teleostei</taxon>
        <taxon>Clupei</taxon>
        <taxon>Clupeiformes</taxon>
        <taxon>Clupeoidei</taxon>
        <taxon>Clupeidae</taxon>
        <taxon>Clupea</taxon>
    </lineage>
</organism>
<dbReference type="Pfam" id="PF15010">
    <property type="entry name" value="FAM131"/>
    <property type="match status" value="1"/>
</dbReference>
<dbReference type="OrthoDB" id="8903525at2759"/>
<evidence type="ECO:0000256" key="1">
    <source>
        <dbReference type="ARBA" id="ARBA00010635"/>
    </source>
</evidence>
<proteinExistence type="inferred from homology"/>
<keyword evidence="3" id="KW-1185">Reference proteome</keyword>
<dbReference type="KEGG" id="char:122132787"/>
<feature type="non-terminal residue" evidence="4">
    <location>
        <position position="1"/>
    </location>
</feature>
<sequence>LSSYPPYLRDLIQTHLVPPSSPPSPSDTLCSSLCSLDDHHPLLRDLGRHGNNTQPTAAELAAKILGALQEGEGLILARLQRGRGQVRGGGESSPCYSVTFSEAYLSTGEDEEDAPPYKDCVGGVCGLRRKESDVASSGVASLEEGEEEEEEEERREG</sequence>